<evidence type="ECO:0000256" key="1">
    <source>
        <dbReference type="SAM" id="MobiDB-lite"/>
    </source>
</evidence>
<keyword evidence="3" id="KW-1185">Reference proteome</keyword>
<evidence type="ECO:0000313" key="3">
    <source>
        <dbReference type="Proteomes" id="UP000037460"/>
    </source>
</evidence>
<accession>A0A0M0JDS8</accession>
<feature type="region of interest" description="Disordered" evidence="1">
    <location>
        <begin position="179"/>
        <end position="212"/>
    </location>
</feature>
<sequence length="336" mass="34920">MHRQLADLYLPDSNLLPGGIPAYAYPASAAGYASCSSLAGSYPCTPGSGFGSRPSTAPTAGVTARSAAPSSRGSHPVTPQTLRSPEKLVNFGKSFVNLGKSFAGETGTKAGDPRASSAPALHPSRSALLARPMSGGSLWKEDEGLPSPMYGSRPPGAWADERPPGPPLHRLPASALVSSTSIVTSRTRSAQVQRRPFRHTASSGASSPDPLGLITPVPAPIFDKRSYARGLGREDVAISDARMGLFAGGPAMHSSVMTKNALSASESVRRLIAGMMLGLPPPLQQGSVAVRSASMGVLPRPKTPHPTGGATKTYQEEASNQMALKFEFEVLVPTRD</sequence>
<dbReference type="Proteomes" id="UP000037460">
    <property type="component" value="Unassembled WGS sequence"/>
</dbReference>
<name>A0A0M0JDS8_9EUKA</name>
<dbReference type="EMBL" id="JWZX01003088">
    <property type="protein sequence ID" value="KOO24492.1"/>
    <property type="molecule type" value="Genomic_DNA"/>
</dbReference>
<organism evidence="2 3">
    <name type="scientific">Chrysochromulina tobinii</name>
    <dbReference type="NCBI Taxonomy" id="1460289"/>
    <lineage>
        <taxon>Eukaryota</taxon>
        <taxon>Haptista</taxon>
        <taxon>Haptophyta</taxon>
        <taxon>Prymnesiophyceae</taxon>
        <taxon>Prymnesiales</taxon>
        <taxon>Chrysochromulinaceae</taxon>
        <taxon>Chrysochromulina</taxon>
    </lineage>
</organism>
<comment type="caution">
    <text evidence="2">The sequence shown here is derived from an EMBL/GenBank/DDBJ whole genome shotgun (WGS) entry which is preliminary data.</text>
</comment>
<gene>
    <name evidence="2" type="ORF">Ctob_009768</name>
</gene>
<dbReference type="AlphaFoldDB" id="A0A0M0JDS8"/>
<feature type="compositionally biased region" description="Polar residues" evidence="1">
    <location>
        <begin position="68"/>
        <end position="83"/>
    </location>
</feature>
<reference evidence="3" key="1">
    <citation type="journal article" date="2015" name="PLoS Genet.">
        <title>Genome Sequence and Transcriptome Analyses of Chrysochromulina tobin: Metabolic Tools for Enhanced Algal Fitness in the Prominent Order Prymnesiales (Haptophyceae).</title>
        <authorList>
            <person name="Hovde B.T."/>
            <person name="Deodato C.R."/>
            <person name="Hunsperger H.M."/>
            <person name="Ryken S.A."/>
            <person name="Yost W."/>
            <person name="Jha R.K."/>
            <person name="Patterson J."/>
            <person name="Monnat R.J. Jr."/>
            <person name="Barlow S.B."/>
            <person name="Starkenburg S.R."/>
            <person name="Cattolico R.A."/>
        </authorList>
    </citation>
    <scope>NUCLEOTIDE SEQUENCE</scope>
    <source>
        <strain evidence="3">CCMP291</strain>
    </source>
</reference>
<feature type="region of interest" description="Disordered" evidence="1">
    <location>
        <begin position="47"/>
        <end position="86"/>
    </location>
</feature>
<protein>
    <submittedName>
        <fullName evidence="2">Uncharacterized protein</fullName>
    </submittedName>
</protein>
<evidence type="ECO:0000313" key="2">
    <source>
        <dbReference type="EMBL" id="KOO24492.1"/>
    </source>
</evidence>
<proteinExistence type="predicted"/>
<feature type="compositionally biased region" description="Low complexity" evidence="1">
    <location>
        <begin position="179"/>
        <end position="189"/>
    </location>
</feature>